<feature type="compositionally biased region" description="Basic and acidic residues" evidence="1">
    <location>
        <begin position="211"/>
        <end position="221"/>
    </location>
</feature>
<feature type="compositionally biased region" description="Acidic residues" evidence="1">
    <location>
        <begin position="334"/>
        <end position="350"/>
    </location>
</feature>
<feature type="compositionally biased region" description="Basic residues" evidence="1">
    <location>
        <begin position="583"/>
        <end position="594"/>
    </location>
</feature>
<feature type="region of interest" description="Disordered" evidence="1">
    <location>
        <begin position="375"/>
        <end position="408"/>
    </location>
</feature>
<feature type="compositionally biased region" description="Polar residues" evidence="1">
    <location>
        <begin position="316"/>
        <end position="330"/>
    </location>
</feature>
<feature type="compositionally biased region" description="Acidic residues" evidence="1">
    <location>
        <begin position="383"/>
        <end position="408"/>
    </location>
</feature>
<feature type="region of interest" description="Disordered" evidence="1">
    <location>
        <begin position="35"/>
        <end position="103"/>
    </location>
</feature>
<reference evidence="2 3" key="1">
    <citation type="submission" date="2016-09" db="EMBL/GenBank/DDBJ databases">
        <title>Extensive genetic diversity and differential bi-allelic expression allows diatom success in the polar Southern Ocean.</title>
        <authorList>
            <consortium name="DOE Joint Genome Institute"/>
            <person name="Mock T."/>
            <person name="Otillar R.P."/>
            <person name="Strauss J."/>
            <person name="Dupont C."/>
            <person name="Frickenhaus S."/>
            <person name="Maumus F."/>
            <person name="Mcmullan M."/>
            <person name="Sanges R."/>
            <person name="Schmutz J."/>
            <person name="Toseland A."/>
            <person name="Valas R."/>
            <person name="Veluchamy A."/>
            <person name="Ward B.J."/>
            <person name="Allen A."/>
            <person name="Barry K."/>
            <person name="Falciatore A."/>
            <person name="Ferrante M."/>
            <person name="Fortunato A.E."/>
            <person name="Gloeckner G."/>
            <person name="Gruber A."/>
            <person name="Hipkin R."/>
            <person name="Janech M."/>
            <person name="Kroth P."/>
            <person name="Leese F."/>
            <person name="Lindquist E."/>
            <person name="Lyon B.R."/>
            <person name="Martin J."/>
            <person name="Mayer C."/>
            <person name="Parker M."/>
            <person name="Quesneville H."/>
            <person name="Raymond J."/>
            <person name="Uhlig C."/>
            <person name="Valentin K.U."/>
            <person name="Worden A.Z."/>
            <person name="Armbrust E.V."/>
            <person name="Bowler C."/>
            <person name="Green B."/>
            <person name="Moulton V."/>
            <person name="Van Oosterhout C."/>
            <person name="Grigoriev I."/>
        </authorList>
    </citation>
    <scope>NUCLEOTIDE SEQUENCE [LARGE SCALE GENOMIC DNA]</scope>
    <source>
        <strain evidence="2 3">CCMP1102</strain>
    </source>
</reference>
<feature type="region of interest" description="Disordered" evidence="1">
    <location>
        <begin position="179"/>
        <end position="249"/>
    </location>
</feature>
<dbReference type="InParanoid" id="A0A1E7FJG8"/>
<sequence length="594" mass="66511">MNDFANIRVWEGADATSNNPILIIEDDNDVDNNNIYHQTEEKKKSSSSSKKKKRRRRKKKVSEEESSIADSMLSSILSESELSSDDDSNMNNHGAGYGDNSRLTTLSEETTTNNDYYHNNNINNDFYGNRNTSNNNYNVSPSSFSPSKMMSKQQERFPRLAEKNRHIAATPTILPAAASGNKIVDTADDDGSRNPFGSNDNDYSSSDNEQYEQRNPFKETAKNSALNPFDDNNDDSDASSAVIPPPRSTYRNEEVAAVAAANQKEVVVDDADDDGSKNPFSSGCVSGKQQQREAVVDDADDDGSKNPFSGGGGSGNQQQREAAVSANTNPFAEANDDIEEHDEVDTDEDEMRTVVSEDCIETTLQEDRGVVEIRSLVKSRSDVEEEENEEDEEEEEEEEEEDDEEDIIESSKRLLRCVDQRMQYQQKKDGVQSLKATIQQMKTQAEAMAEQLRRAVETKCDLVLAQNEMERRHEQDQIAKEGEVKDLRMYIQEILETQAKSELNFMNEISSLANKLDGNQRKHKKLTQERDNEISKLESKIDSMKVGSVRDNSSRRAFRNRFSDGGSTSSSVGGCSYSSGRSGRSRSRNIHPAE</sequence>
<accession>A0A1E7FJG8</accession>
<feature type="compositionally biased region" description="Low complexity" evidence="1">
    <location>
        <begin position="563"/>
        <end position="582"/>
    </location>
</feature>
<organism evidence="2 3">
    <name type="scientific">Fragilariopsis cylindrus CCMP1102</name>
    <dbReference type="NCBI Taxonomy" id="635003"/>
    <lineage>
        <taxon>Eukaryota</taxon>
        <taxon>Sar</taxon>
        <taxon>Stramenopiles</taxon>
        <taxon>Ochrophyta</taxon>
        <taxon>Bacillariophyta</taxon>
        <taxon>Bacillariophyceae</taxon>
        <taxon>Bacillariophycidae</taxon>
        <taxon>Bacillariales</taxon>
        <taxon>Bacillariaceae</taxon>
        <taxon>Fragilariopsis</taxon>
    </lineage>
</organism>
<dbReference type="AlphaFoldDB" id="A0A1E7FJG8"/>
<feature type="compositionally biased region" description="Basic and acidic residues" evidence="1">
    <location>
        <begin position="526"/>
        <end position="535"/>
    </location>
</feature>
<name>A0A1E7FJG8_9STRA</name>
<feature type="region of interest" description="Disordered" evidence="1">
    <location>
        <begin position="516"/>
        <end position="535"/>
    </location>
</feature>
<feature type="compositionally biased region" description="Basic residues" evidence="1">
    <location>
        <begin position="49"/>
        <end position="60"/>
    </location>
</feature>
<dbReference type="OrthoDB" id="48655at2759"/>
<feature type="compositionally biased region" description="Polar residues" evidence="1">
    <location>
        <begin position="278"/>
        <end position="289"/>
    </location>
</feature>
<proteinExistence type="predicted"/>
<dbReference type="KEGG" id="fcy:FRACYDRAFT_236576"/>
<feature type="region of interest" description="Disordered" evidence="1">
    <location>
        <begin position="544"/>
        <end position="594"/>
    </location>
</feature>
<feature type="compositionally biased region" description="Low complexity" evidence="1">
    <location>
        <begin position="198"/>
        <end position="208"/>
    </location>
</feature>
<evidence type="ECO:0000313" key="2">
    <source>
        <dbReference type="EMBL" id="OEU18298.1"/>
    </source>
</evidence>
<evidence type="ECO:0000256" key="1">
    <source>
        <dbReference type="SAM" id="MobiDB-lite"/>
    </source>
</evidence>
<gene>
    <name evidence="2" type="ORF">FRACYDRAFT_236576</name>
</gene>
<protein>
    <submittedName>
        <fullName evidence="2">Uncharacterized protein</fullName>
    </submittedName>
</protein>
<keyword evidence="3" id="KW-1185">Reference proteome</keyword>
<evidence type="ECO:0000313" key="3">
    <source>
        <dbReference type="Proteomes" id="UP000095751"/>
    </source>
</evidence>
<feature type="region of interest" description="Disordered" evidence="1">
    <location>
        <begin position="261"/>
        <end position="360"/>
    </location>
</feature>
<dbReference type="EMBL" id="KV784356">
    <property type="protein sequence ID" value="OEU18298.1"/>
    <property type="molecule type" value="Genomic_DNA"/>
</dbReference>
<feature type="compositionally biased region" description="Low complexity" evidence="1">
    <location>
        <begin position="70"/>
        <end position="81"/>
    </location>
</feature>
<dbReference type="Proteomes" id="UP000095751">
    <property type="component" value="Unassembled WGS sequence"/>
</dbReference>